<evidence type="ECO:0000256" key="1">
    <source>
        <dbReference type="SAM" id="MobiDB-lite"/>
    </source>
</evidence>
<gene>
    <name evidence="2" type="ORF">NF717_11580</name>
</gene>
<comment type="caution">
    <text evidence="2">The sequence shown here is derived from an EMBL/GenBank/DDBJ whole genome shotgun (WGS) entry which is preliminary data.</text>
</comment>
<sequence>KMTPDKKRKLRNIAILSFLGLIGGTFAFTAFNQQAINDRLRDNEVEVGGRVHDYYNRDTENKDVFVENYGQTPIMARIRLSEFMEIQERGQENFTPVVEGTSRENTQGWSTYIPSANNLNIRTGEGADRLNQYSNLTFGWIRGGQIAPWYLPTFNHDEEDLRTASARDARDYLEEGATHPGEGTDGDWSEGESHDNSAGTWPGSMVIRETAQNLPQDHEPITLQAWATLEEEKKNGNFWVIDQNTGWAYWANVLNAGQTTSYLLDAAEMTPTADAINGTYYYGIHVDSQLISPEQEFEDENSASGDLSDLLTSIRTDADGNPFPDTDAPVSAFNFSRMESGRIFTMAGEQYRYLEDMGEGNHMIIRSKGFHMMTEVPIHIWYGSLDPEVHAIVQPVGNLGSVNTGVVGNMTWENGVQGWIPNLDSIAAEDLTTVNEEIGTKQAFNLTLGDVTRLSRNGVFSSPEERIASDGRAWMLRTGAGSSGPISLSWRVGANGLLSSASSNPAQHMDSDQRPALIINQGN</sequence>
<accession>A0A9X4P0H8</accession>
<feature type="region of interest" description="Disordered" evidence="1">
    <location>
        <begin position="175"/>
        <end position="202"/>
    </location>
</feature>
<proteinExistence type="predicted"/>
<dbReference type="AlphaFoldDB" id="A0A9X4P0H8"/>
<organism evidence="2 3">
    <name type="scientific">Lactococcus formosensis</name>
    <dbReference type="NCBI Taxonomy" id="1281486"/>
    <lineage>
        <taxon>Bacteria</taxon>
        <taxon>Bacillati</taxon>
        <taxon>Bacillota</taxon>
        <taxon>Bacilli</taxon>
        <taxon>Lactobacillales</taxon>
        <taxon>Streptococcaceae</taxon>
        <taxon>Lactococcus</taxon>
    </lineage>
</organism>
<protein>
    <submittedName>
        <fullName evidence="2">Uncharacterized protein</fullName>
    </submittedName>
</protein>
<keyword evidence="3" id="KW-1185">Reference proteome</keyword>
<dbReference type="Proteomes" id="UP001153199">
    <property type="component" value="Unassembled WGS sequence"/>
</dbReference>
<evidence type="ECO:0000313" key="2">
    <source>
        <dbReference type="EMBL" id="MDG6146281.1"/>
    </source>
</evidence>
<name>A0A9X4P0H8_9LACT</name>
<dbReference type="EMBL" id="JAMWFV010000042">
    <property type="protein sequence ID" value="MDG6146281.1"/>
    <property type="molecule type" value="Genomic_DNA"/>
</dbReference>
<reference evidence="2" key="1">
    <citation type="submission" date="2022-06" db="EMBL/GenBank/DDBJ databases">
        <title>Lactococcus from bovine mastitis in China.</title>
        <authorList>
            <person name="Lin Y."/>
            <person name="Han B."/>
        </authorList>
    </citation>
    <scope>NUCLEOTIDE SEQUENCE</scope>
    <source>
        <strain evidence="2">Ningxia-I-26</strain>
    </source>
</reference>
<feature type="region of interest" description="Disordered" evidence="1">
    <location>
        <begin position="501"/>
        <end position="523"/>
    </location>
</feature>
<evidence type="ECO:0000313" key="3">
    <source>
        <dbReference type="Proteomes" id="UP001153199"/>
    </source>
</evidence>
<feature type="non-terminal residue" evidence="2">
    <location>
        <position position="1"/>
    </location>
</feature>